<evidence type="ECO:0000256" key="1">
    <source>
        <dbReference type="SAM" id="Phobius"/>
    </source>
</evidence>
<dbReference type="RefSeq" id="WP_107847557.1">
    <property type="nucleotide sequence ID" value="NZ_QBKS01000003.1"/>
</dbReference>
<evidence type="ECO:0000313" key="3">
    <source>
        <dbReference type="Proteomes" id="UP000243978"/>
    </source>
</evidence>
<keyword evidence="3" id="KW-1185">Reference proteome</keyword>
<dbReference type="Proteomes" id="UP000243978">
    <property type="component" value="Unassembled WGS sequence"/>
</dbReference>
<organism evidence="2 3">
    <name type="scientific">Litoreibacter ponti</name>
    <dbReference type="NCBI Taxonomy" id="1510457"/>
    <lineage>
        <taxon>Bacteria</taxon>
        <taxon>Pseudomonadati</taxon>
        <taxon>Pseudomonadota</taxon>
        <taxon>Alphaproteobacteria</taxon>
        <taxon>Rhodobacterales</taxon>
        <taxon>Roseobacteraceae</taxon>
        <taxon>Litoreibacter</taxon>
    </lineage>
</organism>
<accession>A0A2T6BCU6</accession>
<comment type="caution">
    <text evidence="2">The sequence shown here is derived from an EMBL/GenBank/DDBJ whole genome shotgun (WGS) entry which is preliminary data.</text>
</comment>
<gene>
    <name evidence="2" type="ORF">C8N43_3895</name>
</gene>
<sequence length="120" mass="12609">MTLTPLDWITLAALGAGFGILGQLIRIAVGIHKLQQSTGSDPAAFKHEFDSIKLWLSLLFGILAGVASLIGMTILKGEGFIPNPADGALKLDGEFILTIMAAGYAGADFIEGFVKSHVKP</sequence>
<protein>
    <submittedName>
        <fullName evidence="2">Uncharacterized protein</fullName>
    </submittedName>
</protein>
<proteinExistence type="predicted"/>
<keyword evidence="1" id="KW-0812">Transmembrane</keyword>
<name>A0A2T6BCU6_9RHOB</name>
<feature type="transmembrane region" description="Helical" evidence="1">
    <location>
        <begin position="95"/>
        <end position="114"/>
    </location>
</feature>
<keyword evidence="1" id="KW-1133">Transmembrane helix</keyword>
<dbReference type="AlphaFoldDB" id="A0A2T6BCU6"/>
<evidence type="ECO:0000313" key="2">
    <source>
        <dbReference type="EMBL" id="PTX53852.1"/>
    </source>
</evidence>
<feature type="transmembrane region" description="Helical" evidence="1">
    <location>
        <begin position="6"/>
        <end position="29"/>
    </location>
</feature>
<reference evidence="2 3" key="1">
    <citation type="submission" date="2018-04" db="EMBL/GenBank/DDBJ databases">
        <title>Genomic Encyclopedia of Archaeal and Bacterial Type Strains, Phase II (KMG-II): from individual species to whole genera.</title>
        <authorList>
            <person name="Goeker M."/>
        </authorList>
    </citation>
    <scope>NUCLEOTIDE SEQUENCE [LARGE SCALE GENOMIC DNA]</scope>
    <source>
        <strain evidence="2 3">DSM 100977</strain>
    </source>
</reference>
<keyword evidence="1" id="KW-0472">Membrane</keyword>
<dbReference type="OrthoDB" id="966038at2"/>
<feature type="transmembrane region" description="Helical" evidence="1">
    <location>
        <begin position="54"/>
        <end position="75"/>
    </location>
</feature>
<dbReference type="EMBL" id="QBKS01000003">
    <property type="protein sequence ID" value="PTX53852.1"/>
    <property type="molecule type" value="Genomic_DNA"/>
</dbReference>